<dbReference type="AlphaFoldDB" id="A0A8H2ZYP8"/>
<dbReference type="Proteomes" id="UP000663843">
    <property type="component" value="Unassembled WGS sequence"/>
</dbReference>
<evidence type="ECO:0000313" key="2">
    <source>
        <dbReference type="Proteomes" id="UP000663843"/>
    </source>
</evidence>
<accession>A0A8H2ZYP8</accession>
<gene>
    <name evidence="1" type="ORF">RDB_LOCUS23545</name>
</gene>
<name>A0A8H2ZYP8_9AGAM</name>
<evidence type="ECO:0000313" key="1">
    <source>
        <dbReference type="EMBL" id="CAE6379415.1"/>
    </source>
</evidence>
<comment type="caution">
    <text evidence="1">The sequence shown here is derived from an EMBL/GenBank/DDBJ whole genome shotgun (WGS) entry which is preliminary data.</text>
</comment>
<dbReference type="EMBL" id="CAJMWT010001109">
    <property type="protein sequence ID" value="CAE6379415.1"/>
    <property type="molecule type" value="Genomic_DNA"/>
</dbReference>
<proteinExistence type="predicted"/>
<organism evidence="1 2">
    <name type="scientific">Rhizoctonia solani</name>
    <dbReference type="NCBI Taxonomy" id="456999"/>
    <lineage>
        <taxon>Eukaryota</taxon>
        <taxon>Fungi</taxon>
        <taxon>Dikarya</taxon>
        <taxon>Basidiomycota</taxon>
        <taxon>Agaricomycotina</taxon>
        <taxon>Agaricomycetes</taxon>
        <taxon>Cantharellales</taxon>
        <taxon>Ceratobasidiaceae</taxon>
        <taxon>Rhizoctonia</taxon>
    </lineage>
</organism>
<reference evidence="1" key="1">
    <citation type="submission" date="2021-01" db="EMBL/GenBank/DDBJ databases">
        <authorList>
            <person name="Kaushik A."/>
        </authorList>
    </citation>
    <scope>NUCLEOTIDE SEQUENCE</scope>
    <source>
        <strain evidence="1">AG2-2IIIB</strain>
    </source>
</reference>
<sequence>DHQLRHLWVCSTPRWIRVSLRSRLSRLSKTSLPSYIGDSLMAHLERGNVEIRVSDLDDAPARVGTKTKGQFIELRDQLTRWSNSRRCHIHTHVMQSGTSTLNVPKPLRPFDSHGSVQPSRIPYTPAKQHPIQPERLRALIVLPWQFITLKRNPSAVDIKEFELGRAGLGEADLTCVVLDKGEPN</sequence>
<feature type="non-terminal residue" evidence="1">
    <location>
        <position position="1"/>
    </location>
</feature>
<protein>
    <submittedName>
        <fullName evidence="1">Uncharacterized protein</fullName>
    </submittedName>
</protein>